<protein>
    <submittedName>
        <fullName evidence="2">Uncharacterized protein</fullName>
    </submittedName>
</protein>
<organism evidence="2">
    <name type="scientific">Candidatus Kentrum sp. LPFa</name>
    <dbReference type="NCBI Taxonomy" id="2126335"/>
    <lineage>
        <taxon>Bacteria</taxon>
        <taxon>Pseudomonadati</taxon>
        <taxon>Pseudomonadota</taxon>
        <taxon>Gammaproteobacteria</taxon>
        <taxon>Candidatus Kentrum</taxon>
    </lineage>
</organism>
<dbReference type="EMBL" id="CAADFP010000070">
    <property type="protein sequence ID" value="VFK28624.1"/>
    <property type="molecule type" value="Genomic_DNA"/>
</dbReference>
<gene>
    <name evidence="1" type="ORF">BECKLPF1236A_GA0070988_100884</name>
    <name evidence="2" type="ORF">BECKLPF1236C_GA0070990_100704</name>
</gene>
<proteinExistence type="predicted"/>
<dbReference type="AlphaFoldDB" id="A0A450XHA7"/>
<accession>A0A450XHA7</accession>
<evidence type="ECO:0000313" key="2">
    <source>
        <dbReference type="EMBL" id="VFK28624.1"/>
    </source>
</evidence>
<sequence length="85" mass="9967">MTVPDFFDRFIEDFPDNGINIIRPNQNQDSIIKEDCHLDCRERAVRSKFHQNKKIFRIAKNDNQNNSEASLELDPFVKLSRKSAS</sequence>
<name>A0A450XHA7_9GAMM</name>
<dbReference type="EMBL" id="CAADFM010000088">
    <property type="protein sequence ID" value="VFK13448.1"/>
    <property type="molecule type" value="Genomic_DNA"/>
</dbReference>
<reference evidence="2" key="1">
    <citation type="submission" date="2019-02" db="EMBL/GenBank/DDBJ databases">
        <authorList>
            <person name="Gruber-Vodicka R. H."/>
            <person name="Seah K. B. B."/>
        </authorList>
    </citation>
    <scope>NUCLEOTIDE SEQUENCE</scope>
    <source>
        <strain evidence="1">BECK_S312</strain>
        <strain evidence="2">BECK_S426</strain>
    </source>
</reference>
<evidence type="ECO:0000313" key="1">
    <source>
        <dbReference type="EMBL" id="VFK13448.1"/>
    </source>
</evidence>